<organism evidence="1">
    <name type="scientific">Tanacetum cinerariifolium</name>
    <name type="common">Dalmatian daisy</name>
    <name type="synonym">Chrysanthemum cinerariifolium</name>
    <dbReference type="NCBI Taxonomy" id="118510"/>
    <lineage>
        <taxon>Eukaryota</taxon>
        <taxon>Viridiplantae</taxon>
        <taxon>Streptophyta</taxon>
        <taxon>Embryophyta</taxon>
        <taxon>Tracheophyta</taxon>
        <taxon>Spermatophyta</taxon>
        <taxon>Magnoliopsida</taxon>
        <taxon>eudicotyledons</taxon>
        <taxon>Gunneridae</taxon>
        <taxon>Pentapetalae</taxon>
        <taxon>asterids</taxon>
        <taxon>campanulids</taxon>
        <taxon>Asterales</taxon>
        <taxon>Asteraceae</taxon>
        <taxon>Asteroideae</taxon>
        <taxon>Anthemideae</taxon>
        <taxon>Anthemidinae</taxon>
        <taxon>Tanacetum</taxon>
    </lineage>
</organism>
<comment type="caution">
    <text evidence="1">The sequence shown here is derived from an EMBL/GenBank/DDBJ whole genome shotgun (WGS) entry which is preliminary data.</text>
</comment>
<sequence>MIKVGKKKNMRSGDVHVSFRDGVISCGGGGGFQFSKLLQATCRQVFDFAIFCVVDCDWIVFSHLELNQ</sequence>
<accession>A0A6L2MR70</accession>
<proteinExistence type="predicted"/>
<dbReference type="AlphaFoldDB" id="A0A6L2MR70"/>
<reference evidence="1" key="1">
    <citation type="journal article" date="2019" name="Sci. Rep.">
        <title>Draft genome of Tanacetum cinerariifolium, the natural source of mosquito coil.</title>
        <authorList>
            <person name="Yamashiro T."/>
            <person name="Shiraishi A."/>
            <person name="Satake H."/>
            <person name="Nakayama K."/>
        </authorList>
    </citation>
    <scope>NUCLEOTIDE SEQUENCE</scope>
</reference>
<name>A0A6L2MR70_TANCI</name>
<gene>
    <name evidence="1" type="ORF">Tci_046833</name>
</gene>
<dbReference type="EMBL" id="BKCJ010006965">
    <property type="protein sequence ID" value="GEU74855.1"/>
    <property type="molecule type" value="Genomic_DNA"/>
</dbReference>
<evidence type="ECO:0000313" key="1">
    <source>
        <dbReference type="EMBL" id="GEU74855.1"/>
    </source>
</evidence>
<protein>
    <submittedName>
        <fullName evidence="1">Uncharacterized protein</fullName>
    </submittedName>
</protein>